<proteinExistence type="predicted"/>
<reference evidence="2 3" key="1">
    <citation type="journal article" date="2013" name="BMC Genomics">
        <title>Reconstruction of the lipid metabolism for the microalga Monoraphidium neglectum from its genome sequence reveals characteristics suitable for biofuel production.</title>
        <authorList>
            <person name="Bogen C."/>
            <person name="Al-Dilaimi A."/>
            <person name="Albersmeier A."/>
            <person name="Wichmann J."/>
            <person name="Grundmann M."/>
            <person name="Rupp O."/>
            <person name="Lauersen K.J."/>
            <person name="Blifernez-Klassen O."/>
            <person name="Kalinowski J."/>
            <person name="Goesmann A."/>
            <person name="Mussgnug J.H."/>
            <person name="Kruse O."/>
        </authorList>
    </citation>
    <scope>NUCLEOTIDE SEQUENCE [LARGE SCALE GENOMIC DNA]</scope>
    <source>
        <strain evidence="2 3">SAG 48.87</strain>
    </source>
</reference>
<dbReference type="KEGG" id="mng:MNEG_0174"/>
<evidence type="ECO:0000313" key="3">
    <source>
        <dbReference type="Proteomes" id="UP000054498"/>
    </source>
</evidence>
<accession>A0A0D2LND9</accession>
<keyword evidence="3" id="KW-1185">Reference proteome</keyword>
<protein>
    <submittedName>
        <fullName evidence="2">Uncharacterized protein</fullName>
    </submittedName>
</protein>
<evidence type="ECO:0000313" key="2">
    <source>
        <dbReference type="EMBL" id="KIZ07784.1"/>
    </source>
</evidence>
<evidence type="ECO:0000256" key="1">
    <source>
        <dbReference type="SAM" id="MobiDB-lite"/>
    </source>
</evidence>
<gene>
    <name evidence="2" type="ORF">MNEG_0174</name>
</gene>
<dbReference type="AlphaFoldDB" id="A0A0D2LND9"/>
<dbReference type="EMBL" id="KK100232">
    <property type="protein sequence ID" value="KIZ07784.1"/>
    <property type="molecule type" value="Genomic_DNA"/>
</dbReference>
<organism evidence="2 3">
    <name type="scientific">Monoraphidium neglectum</name>
    <dbReference type="NCBI Taxonomy" id="145388"/>
    <lineage>
        <taxon>Eukaryota</taxon>
        <taxon>Viridiplantae</taxon>
        <taxon>Chlorophyta</taxon>
        <taxon>core chlorophytes</taxon>
        <taxon>Chlorophyceae</taxon>
        <taxon>CS clade</taxon>
        <taxon>Sphaeropleales</taxon>
        <taxon>Selenastraceae</taxon>
        <taxon>Monoraphidium</taxon>
    </lineage>
</organism>
<name>A0A0D2LND9_9CHLO</name>
<dbReference type="Proteomes" id="UP000054498">
    <property type="component" value="Unassembled WGS sequence"/>
</dbReference>
<sequence length="315" mass="32560">MAHMAFQVAAAGAEGLLAIALGPDKAEEALSWGYYAAGAAVGTVEAFSAAYKRLGSVVIAPAEDRGADAGAALMTQEAAAASLSEGSKASTAPAAITIHVVAGDIEEGKAQEGDEQEEEELVSCVDADKRDVRKGDCVLITFFPEGEGTCPAGRGQVYRLELDAFPSNPPHTGAGSRSRPSSPAKGMPAGDDDQGSFDDISSAAHASVELGGNSTACTDIVSSRLWAPQAEPRLLEAAAAPLRAARQQEDGGARGGAEGGLPPYVLATYTDAARRYKVLVNPDDGSLMVTVYGQRVRLSHDCEEGLHRIVIDHPE</sequence>
<feature type="region of interest" description="Disordered" evidence="1">
    <location>
        <begin position="163"/>
        <end position="199"/>
    </location>
</feature>
<dbReference type="RefSeq" id="XP_013906803.1">
    <property type="nucleotide sequence ID" value="XM_014051349.1"/>
</dbReference>
<dbReference type="GeneID" id="25726292"/>